<feature type="compositionally biased region" description="Basic and acidic residues" evidence="2">
    <location>
        <begin position="613"/>
        <end position="624"/>
    </location>
</feature>
<accession>K1VMZ4</accession>
<organism evidence="3 4">
    <name type="scientific">Trichosporon asahii var. asahii (strain CBS 8904)</name>
    <name type="common">Yeast</name>
    <dbReference type="NCBI Taxonomy" id="1220162"/>
    <lineage>
        <taxon>Eukaryota</taxon>
        <taxon>Fungi</taxon>
        <taxon>Dikarya</taxon>
        <taxon>Basidiomycota</taxon>
        <taxon>Agaricomycotina</taxon>
        <taxon>Tremellomycetes</taxon>
        <taxon>Trichosporonales</taxon>
        <taxon>Trichosporonaceae</taxon>
        <taxon>Trichosporon</taxon>
    </lineage>
</organism>
<evidence type="ECO:0000256" key="2">
    <source>
        <dbReference type="SAM" id="MobiDB-lite"/>
    </source>
</evidence>
<feature type="compositionally biased region" description="Basic and acidic residues" evidence="2">
    <location>
        <begin position="1859"/>
        <end position="1884"/>
    </location>
</feature>
<feature type="compositionally biased region" description="Low complexity" evidence="2">
    <location>
        <begin position="166"/>
        <end position="189"/>
    </location>
</feature>
<feature type="compositionally biased region" description="Low complexity" evidence="2">
    <location>
        <begin position="747"/>
        <end position="759"/>
    </location>
</feature>
<feature type="compositionally biased region" description="Low complexity" evidence="2">
    <location>
        <begin position="558"/>
        <end position="570"/>
    </location>
</feature>
<dbReference type="PANTHER" id="PTHR23075:SF0">
    <property type="entry name" value="ATPASE FAMILY AAA DOMAIN-CONTAINING PROTEIN 3"/>
    <property type="match status" value="1"/>
</dbReference>
<feature type="compositionally biased region" description="Basic and acidic residues" evidence="2">
    <location>
        <begin position="2232"/>
        <end position="2287"/>
    </location>
</feature>
<feature type="region of interest" description="Disordered" evidence="2">
    <location>
        <begin position="2029"/>
        <end position="2287"/>
    </location>
</feature>
<evidence type="ECO:0000256" key="1">
    <source>
        <dbReference type="ARBA" id="ARBA00023054"/>
    </source>
</evidence>
<dbReference type="PANTHER" id="PTHR23075">
    <property type="entry name" value="PUTATIVE ATP-ASE"/>
    <property type="match status" value="1"/>
</dbReference>
<gene>
    <name evidence="3" type="ORF">A1Q2_03731</name>
</gene>
<feature type="compositionally biased region" description="Low complexity" evidence="2">
    <location>
        <begin position="1896"/>
        <end position="1920"/>
    </location>
</feature>
<feature type="region of interest" description="Disordered" evidence="2">
    <location>
        <begin position="1058"/>
        <end position="1084"/>
    </location>
</feature>
<feature type="region of interest" description="Disordered" evidence="2">
    <location>
        <begin position="613"/>
        <end position="651"/>
    </location>
</feature>
<feature type="compositionally biased region" description="Low complexity" evidence="2">
    <location>
        <begin position="213"/>
        <end position="234"/>
    </location>
</feature>
<feature type="compositionally biased region" description="Basic and acidic residues" evidence="2">
    <location>
        <begin position="1587"/>
        <end position="1596"/>
    </location>
</feature>
<feature type="compositionally biased region" description="Acidic residues" evidence="2">
    <location>
        <begin position="1073"/>
        <end position="1082"/>
    </location>
</feature>
<keyword evidence="4" id="KW-1185">Reference proteome</keyword>
<dbReference type="GO" id="GO:0008270">
    <property type="term" value="F:zinc ion binding"/>
    <property type="evidence" value="ECO:0007669"/>
    <property type="project" value="TreeGrafter"/>
</dbReference>
<dbReference type="eggNOG" id="KOG0112">
    <property type="taxonomic scope" value="Eukaryota"/>
</dbReference>
<proteinExistence type="predicted"/>
<feature type="compositionally biased region" description="Polar residues" evidence="2">
    <location>
        <begin position="52"/>
        <end position="71"/>
    </location>
</feature>
<sequence length="2384" mass="256565">MAPRPSSPSPLVKGPRKSAPASTSAGSNGTEENKLKKALKYPKRKAVDVKRSLSQTHLPTSSTTSLRSNPTSSARPSSHHPSASASSFVIPPAPGSVTSEPPTRIPSKLRKKSGDLRREKSIELKEKRSSGFARVLGRNKSVDVLSSTAKPEQKRQISQPIVDFNSAHPSSQPSSSRPSPPLGASSRSSVFSNHGSHTGGLGEPWVERSSMDGPGVLGSPVSFSPSLPSLASPPRKLIPREARGSMSPNKRQSFTDTASVLSSPGMGRPGRQVSVKIVDAPGHEPVSMAEFFANDSDFSDSEDEAEPAAQREPRRQPSQASVSSKGSKGRMRRISSGFSKLNKSLHDLGTGGGSGGSGDREKDASLASRFNKSLHNLADNYIVKPEKSDRTRESSPPFELQPASVAGSSNSSLHPTTPPRKGPRRSASLMTKFNKSLHDLADTLKPEEIPEYEGGAKVSRRHSYIPRLVRSLSRNPSHASTGSLSPAHSALVPPSPGESYSAQSSIMLESEPSLQFEPLVEEPEPAEITEQAGGEDASATEPPVSMVPTSPRTPDGKPVTTPSSPLHSLPPVSPRFASPASHSHARTPSSPGRTHDSLGIDFGVLLAEGRASTEVEIGHGDDVPRPTVRRGRGYTLSKSDAPFSAEEAEHGELERLSGRVLSKEEARRSIVSVAASEREMLRGLTTKGEEMSRPETARPLEIAHAETLDQLVASQNSEKPDSPEEPAAELQHEIEHGERKELRRGTSLESSSVHSVELSTPAEEIVPVYEAHIPATIQEEVKQTHYSSVSPAFAQALPSFDPVSPLKMNALLEPEPVAFIQPLAQPQPIATQPLVDDSHLESSTERVKNVDDDEEGEARRLKRESTFEDLAQHYVSAPEPDAQHIETTSEVSATFPPHTVQEHECMAAEEAYDLETTFAGSPAIDARASPVFPSRSTVASPLPVPEEIPELAEAETPAIGAESIKDDFVHELDEELEIAKLQDEEEPRLERMVSPATIETIEELPSPEFDMDEFATPAGIDYSASPAEEEETEYATPTEVIETVLTRSVGGAEEYGDVEAVSDPVETAGETPDQAELEEPEDTGSLFEGTSALEAAAVASVAVAAPIAAFAAVSPAPAPHAPEYESTAEAEPIEVDEPEPVVQSSPAISKNAQLLKAAIEVPREVVQSSPAIERNTQLLTSAINIPRIVPQSGPGITKNTQLLKNAINVPRQVVQFSPAIALLDELLRKQICVPREVTQCSAAIDWNTQLIMEKIAVPRDLPQSGAGIEKNTQLLKDAINVPREVSQTGVGIEKNDRLLHEAIEVPRDVPQTGTGIERNTALLKNAIAVPRDVPQSGPGIERNEALLKHALHDIPAEERWNYHPVEQDSPAIRKNTALLKSAINVPRQVVQFSPAIQLLDQLLKAQICVPREVPQSGPGIEKNEALLKHAILDVPMEERWDYHPVEQEGPGIATNVALLKQAIEVPRQVSQSGKGIDTNIALLKQAIEVPREVVQSSPGIDKNTALLREAIAVPREVVQSSPGISKNMQLLQDAINVPREVIQASPAIETNTALLKQAIEVPREVPQTGLGIELNEKLLREAILAPSEKEAEDAHSEASTPADEIVTPPTEDSAAIELNESLLRDAICKPAPAASHSRSVSAASSVKSRASSMASVHSRSASQPNTPPSPVKSLIEQFEAAEVDALPLVAAEPPYSPPIERVRTLSFEKPASEADDEASVDGAEDNESVRDDADVAVPGASTDRPSTAASTSTSVVSSDLDASNAVPCDGGSQGGEEPEATGAKEERPEDSEEGGLTEALAQSSCEPGEPGEPGHALAPATPAVPATNEHEPPAETSSFAQLDSSHSSSVIETPVPDTDTDKHAHEHTDELTAPAEKHNLDDNLVHPGVSFAAVASHPPSTDPSSHPPSTTSDMAASPVVTATATTPRADVVVEVNPAPAASAPAPVPVVATPVPIVHATTAPVEHCHVDHTRDALSAKAERIRAERAREADELWPHERPPLRYASPGPAPAAAAATIVLPSITVQAPTPAQSLHHAPVKVLTKNQKKKARQKAKRQAARAATTDSDTSSVVSSHHSHHAKSKKKGVEVEAEGVKITVNADKEAKEKREREEREAREKKEKEEREAREKKEKEEREAREKKEKEEREAREKKEKEEREAKEKKEKEEREAKEKKEREEREAREKKEREEREAKEKKEREEREAREKKERELAAAEAKLAAERAAAEAAALKAAEEAKAAAEKAEREAREAKEAEEKAAAEKAAAEAAAEKERKEKEREERRRLRAEREDLLRQELEIRKRELERAQYAEQLMAQQAAHAGPWRPPMPYGVPPPGLGFAGLNLGLPPYAARFPAPHPMMGPLGPIFHHPPGGFMPPPPGPGPRRF</sequence>
<feature type="region of interest" description="Disordered" evidence="2">
    <location>
        <begin position="1"/>
        <end position="428"/>
    </location>
</feature>
<feature type="compositionally biased region" description="Basic and acidic residues" evidence="2">
    <location>
        <begin position="730"/>
        <end position="746"/>
    </location>
</feature>
<feature type="compositionally biased region" description="Polar residues" evidence="2">
    <location>
        <begin position="406"/>
        <end position="415"/>
    </location>
</feature>
<dbReference type="GO" id="GO:0007005">
    <property type="term" value="P:mitochondrion organization"/>
    <property type="evidence" value="ECO:0007669"/>
    <property type="project" value="TreeGrafter"/>
</dbReference>
<feature type="compositionally biased region" description="Basic and acidic residues" evidence="2">
    <location>
        <begin position="836"/>
        <end position="850"/>
    </location>
</feature>
<dbReference type="GO" id="GO:0005739">
    <property type="term" value="C:mitochondrion"/>
    <property type="evidence" value="ECO:0007669"/>
    <property type="project" value="TreeGrafter"/>
</dbReference>
<feature type="compositionally biased region" description="Low complexity" evidence="2">
    <location>
        <begin position="1651"/>
        <end position="1662"/>
    </location>
</feature>
<feature type="region of interest" description="Disordered" evidence="2">
    <location>
        <begin position="469"/>
        <end position="597"/>
    </location>
</feature>
<feature type="compositionally biased region" description="Basic residues" evidence="2">
    <location>
        <begin position="2075"/>
        <end position="2084"/>
    </location>
</feature>
<dbReference type="InParanoid" id="K1VMZ4"/>
<feature type="compositionally biased region" description="Low complexity" evidence="2">
    <location>
        <begin position="1740"/>
        <end position="1763"/>
    </location>
</feature>
<dbReference type="STRING" id="1220162.K1VMZ4"/>
<feature type="compositionally biased region" description="Acidic residues" evidence="2">
    <location>
        <begin position="1713"/>
        <end position="1726"/>
    </location>
</feature>
<feature type="compositionally biased region" description="Low complexity" evidence="2">
    <location>
        <begin position="72"/>
        <end position="87"/>
    </location>
</feature>
<feature type="compositionally biased region" description="Polar residues" evidence="2">
    <location>
        <begin position="498"/>
        <end position="507"/>
    </location>
</feature>
<feature type="compositionally biased region" description="Basic and acidic residues" evidence="2">
    <location>
        <begin position="2100"/>
        <end position="2224"/>
    </location>
</feature>
<feature type="region of interest" description="Disordered" evidence="2">
    <location>
        <begin position="1651"/>
        <end position="1671"/>
    </location>
</feature>
<dbReference type="Proteomes" id="UP000006757">
    <property type="component" value="Unassembled WGS sequence"/>
</dbReference>
<feature type="compositionally biased region" description="Polar residues" evidence="2">
    <location>
        <begin position="20"/>
        <end position="30"/>
    </location>
</feature>
<feature type="compositionally biased region" description="Acidic residues" evidence="2">
    <location>
        <begin position="297"/>
        <end position="306"/>
    </location>
</feature>
<feature type="compositionally biased region" description="Polar residues" evidence="2">
    <location>
        <begin position="316"/>
        <end position="326"/>
    </location>
</feature>
<feature type="region of interest" description="Disordered" evidence="2">
    <location>
        <begin position="1587"/>
        <end position="1609"/>
    </location>
</feature>
<feature type="compositionally biased region" description="Polar residues" evidence="2">
    <location>
        <begin position="246"/>
        <end position="262"/>
    </location>
</feature>
<feature type="compositionally biased region" description="Polar residues" evidence="2">
    <location>
        <begin position="1835"/>
        <end position="1851"/>
    </location>
</feature>
<feature type="compositionally biased region" description="Basic and acidic residues" evidence="2">
    <location>
        <begin position="384"/>
        <end position="393"/>
    </location>
</feature>
<evidence type="ECO:0000313" key="3">
    <source>
        <dbReference type="EMBL" id="EKD02031.1"/>
    </source>
</evidence>
<feature type="compositionally biased region" description="Basic residues" evidence="2">
    <location>
        <begin position="2045"/>
        <end position="2058"/>
    </location>
</feature>
<feature type="compositionally biased region" description="Low complexity" evidence="2">
    <location>
        <begin position="1816"/>
        <end position="1827"/>
    </location>
</feature>
<dbReference type="HOGENOM" id="CLU_001005_0_0_1"/>
<feature type="region of interest" description="Disordered" evidence="2">
    <location>
        <begin position="836"/>
        <end position="858"/>
    </location>
</feature>
<feature type="region of interest" description="Disordered" evidence="2">
    <location>
        <begin position="713"/>
        <end position="759"/>
    </location>
</feature>
<protein>
    <submittedName>
        <fullName evidence="3">Uncharacterized protein</fullName>
    </submittedName>
</protein>
<comment type="caution">
    <text evidence="3">The sequence shown here is derived from an EMBL/GenBank/DDBJ whole genome shotgun (WGS) entry which is preliminary data.</text>
</comment>
<feature type="compositionally biased region" description="Polar residues" evidence="2">
    <location>
        <begin position="472"/>
        <end position="486"/>
    </location>
</feature>
<feature type="region of interest" description="Disordered" evidence="2">
    <location>
        <begin position="1710"/>
        <end position="1920"/>
    </location>
</feature>
<dbReference type="EMBL" id="AMBO01000302">
    <property type="protein sequence ID" value="EKD02031.1"/>
    <property type="molecule type" value="Genomic_DNA"/>
</dbReference>
<feature type="compositionally biased region" description="Low complexity" evidence="2">
    <location>
        <begin position="2059"/>
        <end position="2074"/>
    </location>
</feature>
<reference evidence="3 4" key="1">
    <citation type="journal article" date="2012" name="Eukaryot. Cell">
        <title>Genome sequence of the Trichosporon asahii environmental strain CBS 8904.</title>
        <authorList>
            <person name="Yang R.Y."/>
            <person name="Li H.T."/>
            <person name="Zhu H."/>
            <person name="Zhou G.P."/>
            <person name="Wang M."/>
            <person name="Wang L."/>
        </authorList>
    </citation>
    <scope>NUCLEOTIDE SEQUENCE [LARGE SCALE GENOMIC DNA]</scope>
    <source>
        <strain evidence="3 4">CBS 8904</strain>
    </source>
</reference>
<feature type="compositionally biased region" description="Basic and acidic residues" evidence="2">
    <location>
        <begin position="112"/>
        <end position="129"/>
    </location>
</feature>
<evidence type="ECO:0000313" key="4">
    <source>
        <dbReference type="Proteomes" id="UP000006757"/>
    </source>
</evidence>
<name>K1VMZ4_TRIAC</name>
<keyword evidence="1" id="KW-0175">Coiled coil</keyword>